<name>A0AAE0HUL5_9PEZI</name>
<dbReference type="AlphaFoldDB" id="A0AAE0HUL5"/>
<reference evidence="1" key="2">
    <citation type="submission" date="2023-06" db="EMBL/GenBank/DDBJ databases">
        <authorList>
            <consortium name="Lawrence Berkeley National Laboratory"/>
            <person name="Haridas S."/>
            <person name="Hensen N."/>
            <person name="Bonometti L."/>
            <person name="Westerberg I."/>
            <person name="Brannstrom I.O."/>
            <person name="Guillou S."/>
            <person name="Cros-Aarteil S."/>
            <person name="Calhoun S."/>
            <person name="Kuo A."/>
            <person name="Mondo S."/>
            <person name="Pangilinan J."/>
            <person name="Riley R."/>
            <person name="Labutti K."/>
            <person name="Andreopoulos B."/>
            <person name="Lipzen A."/>
            <person name="Chen C."/>
            <person name="Yanf M."/>
            <person name="Daum C."/>
            <person name="Ng V."/>
            <person name="Clum A."/>
            <person name="Steindorff A."/>
            <person name="Ohm R."/>
            <person name="Martin F."/>
            <person name="Silar P."/>
            <person name="Natvig D."/>
            <person name="Lalanne C."/>
            <person name="Gautier V."/>
            <person name="Ament-Velasquez S.L."/>
            <person name="Kruys A."/>
            <person name="Hutchinson M.I."/>
            <person name="Powell A.J."/>
            <person name="Barry K."/>
            <person name="Miller A.N."/>
            <person name="Grigoriev I.V."/>
            <person name="Debuchy R."/>
            <person name="Gladieux P."/>
            <person name="Thoren M.H."/>
            <person name="Johannesson H."/>
        </authorList>
    </citation>
    <scope>NUCLEOTIDE SEQUENCE</scope>
    <source>
        <strain evidence="1">CBS 118394</strain>
    </source>
</reference>
<comment type="caution">
    <text evidence="1">The sequence shown here is derived from an EMBL/GenBank/DDBJ whole genome shotgun (WGS) entry which is preliminary data.</text>
</comment>
<protein>
    <submittedName>
        <fullName evidence="1">Uncharacterized protein</fullName>
    </submittedName>
</protein>
<proteinExistence type="predicted"/>
<accession>A0AAE0HUL5</accession>
<evidence type="ECO:0000313" key="2">
    <source>
        <dbReference type="Proteomes" id="UP001283341"/>
    </source>
</evidence>
<keyword evidence="2" id="KW-1185">Reference proteome</keyword>
<evidence type="ECO:0000313" key="1">
    <source>
        <dbReference type="EMBL" id="KAK3313198.1"/>
    </source>
</evidence>
<gene>
    <name evidence="1" type="ORF">B0H66DRAFT_387914</name>
</gene>
<organism evidence="1 2">
    <name type="scientific">Apodospora peruviana</name>
    <dbReference type="NCBI Taxonomy" id="516989"/>
    <lineage>
        <taxon>Eukaryota</taxon>
        <taxon>Fungi</taxon>
        <taxon>Dikarya</taxon>
        <taxon>Ascomycota</taxon>
        <taxon>Pezizomycotina</taxon>
        <taxon>Sordariomycetes</taxon>
        <taxon>Sordariomycetidae</taxon>
        <taxon>Sordariales</taxon>
        <taxon>Lasiosphaeriaceae</taxon>
        <taxon>Apodospora</taxon>
    </lineage>
</organism>
<reference evidence="1" key="1">
    <citation type="journal article" date="2023" name="Mol. Phylogenet. Evol.">
        <title>Genome-scale phylogeny and comparative genomics of the fungal order Sordariales.</title>
        <authorList>
            <person name="Hensen N."/>
            <person name="Bonometti L."/>
            <person name="Westerberg I."/>
            <person name="Brannstrom I.O."/>
            <person name="Guillou S."/>
            <person name="Cros-Aarteil S."/>
            <person name="Calhoun S."/>
            <person name="Haridas S."/>
            <person name="Kuo A."/>
            <person name="Mondo S."/>
            <person name="Pangilinan J."/>
            <person name="Riley R."/>
            <person name="LaButti K."/>
            <person name="Andreopoulos B."/>
            <person name="Lipzen A."/>
            <person name="Chen C."/>
            <person name="Yan M."/>
            <person name="Daum C."/>
            <person name="Ng V."/>
            <person name="Clum A."/>
            <person name="Steindorff A."/>
            <person name="Ohm R.A."/>
            <person name="Martin F."/>
            <person name="Silar P."/>
            <person name="Natvig D.O."/>
            <person name="Lalanne C."/>
            <person name="Gautier V."/>
            <person name="Ament-Velasquez S.L."/>
            <person name="Kruys A."/>
            <person name="Hutchinson M.I."/>
            <person name="Powell A.J."/>
            <person name="Barry K."/>
            <person name="Miller A.N."/>
            <person name="Grigoriev I.V."/>
            <person name="Debuchy R."/>
            <person name="Gladieux P."/>
            <person name="Hiltunen Thoren M."/>
            <person name="Johannesson H."/>
        </authorList>
    </citation>
    <scope>NUCLEOTIDE SEQUENCE</scope>
    <source>
        <strain evidence="1">CBS 118394</strain>
    </source>
</reference>
<dbReference type="EMBL" id="JAUEDM010000008">
    <property type="protein sequence ID" value="KAK3313198.1"/>
    <property type="molecule type" value="Genomic_DNA"/>
</dbReference>
<sequence>MDSSRPAFHAPPSFVLFAQLSVCMDTPAIANFVETYTAVRGVPHDDRRPDFRLIRYVFTLTSTPLLSWGTDNLGNRAGKIGVCWSMELCWWGKWRGCLAARSRIPGLHVLFSLHGYPWYNKADGGGMGGLGISGRPTGTCSEVYVSPRAPGVEPSLRASVC</sequence>
<dbReference type="Proteomes" id="UP001283341">
    <property type="component" value="Unassembled WGS sequence"/>
</dbReference>